<dbReference type="HOGENOM" id="CLU_3185299_0_0_6"/>
<dbReference type="InParanoid" id="G9ES19"/>
<keyword evidence="2" id="KW-1185">Reference proteome</keyword>
<gene>
    <name evidence="1" type="ORF">LDG_8091</name>
</gene>
<sequence length="46" mass="5647">MSYSIRSKDYWRFLRKNYTSCVAILDDKFYLLHNFSVNRNDIIILL</sequence>
<name>G9ES19_9GAMM</name>
<dbReference type="STRING" id="658187.LDG_8091"/>
<evidence type="ECO:0000313" key="1">
    <source>
        <dbReference type="EMBL" id="EHL29800.1"/>
    </source>
</evidence>
<accession>G9ES19</accession>
<dbReference type="Proteomes" id="UP000002770">
    <property type="component" value="Unassembled WGS sequence"/>
</dbReference>
<proteinExistence type="predicted"/>
<evidence type="ECO:0000313" key="2">
    <source>
        <dbReference type="Proteomes" id="UP000002770"/>
    </source>
</evidence>
<protein>
    <submittedName>
        <fullName evidence="1">Uncharacterized protein</fullName>
    </submittedName>
</protein>
<organism evidence="1 2">
    <name type="scientific">Legionella drancourtii LLAP12</name>
    <dbReference type="NCBI Taxonomy" id="658187"/>
    <lineage>
        <taxon>Bacteria</taxon>
        <taxon>Pseudomonadati</taxon>
        <taxon>Pseudomonadota</taxon>
        <taxon>Gammaproteobacteria</taxon>
        <taxon>Legionellales</taxon>
        <taxon>Legionellaceae</taxon>
        <taxon>Legionella</taxon>
    </lineage>
</organism>
<dbReference type="AlphaFoldDB" id="G9ES19"/>
<reference evidence="1 2" key="1">
    <citation type="journal article" date="2011" name="BMC Genomics">
        <title>Insight into cross-talk between intra-amoebal pathogens.</title>
        <authorList>
            <person name="Gimenez G."/>
            <person name="Bertelli C."/>
            <person name="Moliner C."/>
            <person name="Robert C."/>
            <person name="Raoult D."/>
            <person name="Fournier P.E."/>
            <person name="Greub G."/>
        </authorList>
    </citation>
    <scope>NUCLEOTIDE SEQUENCE [LARGE SCALE GENOMIC DNA]</scope>
    <source>
        <strain evidence="1 2">LLAP12</strain>
    </source>
</reference>
<dbReference type="EMBL" id="JH413843">
    <property type="protein sequence ID" value="EHL29800.1"/>
    <property type="molecule type" value="Genomic_DNA"/>
</dbReference>